<feature type="compositionally biased region" description="Basic and acidic residues" evidence="6">
    <location>
        <begin position="760"/>
        <end position="779"/>
    </location>
</feature>
<evidence type="ECO:0000313" key="8">
    <source>
        <dbReference type="Proteomes" id="UP000035036"/>
    </source>
</evidence>
<dbReference type="InterPro" id="IPR012327">
    <property type="entry name" value="MeTrfase_D12"/>
</dbReference>
<dbReference type="GO" id="GO:0009307">
    <property type="term" value="P:DNA restriction-modification system"/>
    <property type="evidence" value="ECO:0007669"/>
    <property type="project" value="InterPro"/>
</dbReference>
<sequence>MELFATDLERLAFLLEADAALTLDPDALGTEAAEQSAPEELPPEKRPKYITNYIGSKQKLVDWIWKHTPEGAGTVLDAFSGSAVVAYMYKTKGLQVIANDRLRYCHHAAKAIIENNSVRLSEDEIEALLADNAKAGSFVQDNFKGIFFAKGVHALIDTIRANCDKLSGFKKDIALFGLGKTCMSGKGGFGHFSSSTDYGRRQDTPDEFKDRLRKNLQRINALVFDNDKENKAYRQDINDLLPKAKADLAYFDPPYATEFSTTNYERAYHFVEGLMTYWEGLEIKADTKVKYYETDHKTVTKANANEFFQTFLGNAKHIPHWLISYRDHAYPNEQEMKRIIGSFGKQSRMKSKDHHYAITSKHGEASNAKERLFVCAPGAKASAEREEKPVPMAAAANFHTSIPVDIRLGEGERLATEAMDVGSAGDPQFSFVLCRTGTNKNGDHFTAEELSGRHMTAVNKKVDLQHSQEFNDIVGGIVAADYLEDDNGGRVECVGELYVHDTPAARLAYKLMKRGIISQVSMECDYQEGECSVCHKRFQNKADYCTHLRKFKGRDFNGQPVFEILHGVTFTGLGLLDRKGADENARILQVASLQSQPDQSQPEGDSTMEDKTKPTDDQAAKTESDAAKKKPAQQEGDPARVTDLEKENRQLKAQVAELQKRVQELEAEQKAAACRSRAKKLLTRLEKQGLSFASDEDREAELKRLAELSDEAFAATEAAYERLPKSAKADKDKEEKPADSDQGGKPAAKASTETPLRSDAGVRPHDVDDRKVSLEDRLRDGLMAAYRNRVGEDSPEHSQINA</sequence>
<evidence type="ECO:0000256" key="3">
    <source>
        <dbReference type="ARBA" id="ARBA00022679"/>
    </source>
</evidence>
<dbReference type="Gene3D" id="3.40.50.150">
    <property type="entry name" value="Vaccinia Virus protein VP39"/>
    <property type="match status" value="2"/>
</dbReference>
<proteinExistence type="predicted"/>
<organism evidence="7 8">
    <name type="scientific">Geoalkalibacter subterraneus</name>
    <dbReference type="NCBI Taxonomy" id="483547"/>
    <lineage>
        <taxon>Bacteria</taxon>
        <taxon>Pseudomonadati</taxon>
        <taxon>Thermodesulfobacteriota</taxon>
        <taxon>Desulfuromonadia</taxon>
        <taxon>Desulfuromonadales</taxon>
        <taxon>Geoalkalibacteraceae</taxon>
        <taxon>Geoalkalibacter</taxon>
    </lineage>
</organism>
<keyword evidence="8" id="KW-1185">Reference proteome</keyword>
<dbReference type="STRING" id="483547.GSUB_10075"/>
<dbReference type="Pfam" id="PF02086">
    <property type="entry name" value="MethyltransfD12"/>
    <property type="match status" value="1"/>
</dbReference>
<dbReference type="GO" id="GO:0003676">
    <property type="term" value="F:nucleic acid binding"/>
    <property type="evidence" value="ECO:0007669"/>
    <property type="project" value="InterPro"/>
</dbReference>
<dbReference type="Proteomes" id="UP000035036">
    <property type="component" value="Chromosome"/>
</dbReference>
<dbReference type="HOGENOM" id="CLU_352224_0_0_7"/>
<feature type="compositionally biased region" description="Polar residues" evidence="6">
    <location>
        <begin position="591"/>
        <end position="604"/>
    </location>
</feature>
<keyword evidence="4" id="KW-0949">S-adenosyl-L-methionine</keyword>
<feature type="compositionally biased region" description="Basic and acidic residues" evidence="6">
    <location>
        <begin position="608"/>
        <end position="628"/>
    </location>
</feature>
<dbReference type="KEGG" id="gsb:GSUB_10075"/>
<comment type="catalytic activity">
    <reaction evidence="5">
        <text>a 2'-deoxyadenosine in DNA + S-adenosyl-L-methionine = an N(6)-methyl-2'-deoxyadenosine in DNA + S-adenosyl-L-homocysteine + H(+)</text>
        <dbReference type="Rhea" id="RHEA:15197"/>
        <dbReference type="Rhea" id="RHEA-COMP:12418"/>
        <dbReference type="Rhea" id="RHEA-COMP:12419"/>
        <dbReference type="ChEBI" id="CHEBI:15378"/>
        <dbReference type="ChEBI" id="CHEBI:57856"/>
        <dbReference type="ChEBI" id="CHEBI:59789"/>
        <dbReference type="ChEBI" id="CHEBI:90615"/>
        <dbReference type="ChEBI" id="CHEBI:90616"/>
        <dbReference type="EC" id="2.1.1.72"/>
    </reaction>
</comment>
<evidence type="ECO:0000256" key="1">
    <source>
        <dbReference type="ARBA" id="ARBA00011900"/>
    </source>
</evidence>
<dbReference type="REBASE" id="101682">
    <property type="entry name" value="M.GsuRed1ORF10075P"/>
</dbReference>
<dbReference type="InterPro" id="IPR029063">
    <property type="entry name" value="SAM-dependent_MTases_sf"/>
</dbReference>
<feature type="region of interest" description="Disordered" evidence="6">
    <location>
        <begin position="591"/>
        <end position="642"/>
    </location>
</feature>
<dbReference type="SUPFAM" id="SSF53335">
    <property type="entry name" value="S-adenosyl-L-methionine-dependent methyltransferases"/>
    <property type="match status" value="1"/>
</dbReference>
<dbReference type="GO" id="GO:0032259">
    <property type="term" value="P:methylation"/>
    <property type="evidence" value="ECO:0007669"/>
    <property type="project" value="UniProtKB-KW"/>
</dbReference>
<protein>
    <recommendedName>
        <fullName evidence="1">site-specific DNA-methyltransferase (adenine-specific)</fullName>
        <ecNumber evidence="1">2.1.1.72</ecNumber>
    </recommendedName>
</protein>
<feature type="compositionally biased region" description="Basic and acidic residues" evidence="6">
    <location>
        <begin position="719"/>
        <end position="739"/>
    </location>
</feature>
<dbReference type="InterPro" id="IPR002052">
    <property type="entry name" value="DNA_methylase_N6_adenine_CS"/>
</dbReference>
<dbReference type="PROSITE" id="PS00092">
    <property type="entry name" value="N6_MTASE"/>
    <property type="match status" value="1"/>
</dbReference>
<keyword evidence="3 7" id="KW-0808">Transferase</keyword>
<dbReference type="GO" id="GO:0009007">
    <property type="term" value="F:site-specific DNA-methyltransferase (adenine-specific) activity"/>
    <property type="evidence" value="ECO:0007669"/>
    <property type="project" value="UniProtKB-EC"/>
</dbReference>
<evidence type="ECO:0000256" key="6">
    <source>
        <dbReference type="SAM" id="MobiDB-lite"/>
    </source>
</evidence>
<dbReference type="AlphaFoldDB" id="A0A0B5FQ87"/>
<accession>A0A0B5FQ87</accession>
<dbReference type="RefSeq" id="WP_040200620.1">
    <property type="nucleotide sequence ID" value="NZ_CP010311.1"/>
</dbReference>
<dbReference type="PRINTS" id="PR00505">
    <property type="entry name" value="D12N6MTFRASE"/>
</dbReference>
<evidence type="ECO:0000256" key="2">
    <source>
        <dbReference type="ARBA" id="ARBA00022603"/>
    </source>
</evidence>
<feature type="region of interest" description="Disordered" evidence="6">
    <location>
        <begin position="717"/>
        <end position="779"/>
    </location>
</feature>
<keyword evidence="2 7" id="KW-0489">Methyltransferase</keyword>
<evidence type="ECO:0000256" key="5">
    <source>
        <dbReference type="ARBA" id="ARBA00047942"/>
    </source>
</evidence>
<dbReference type="EC" id="2.1.1.72" evidence="1"/>
<dbReference type="OrthoDB" id="9805629at2"/>
<dbReference type="EMBL" id="CP010311">
    <property type="protein sequence ID" value="AJF06829.1"/>
    <property type="molecule type" value="Genomic_DNA"/>
</dbReference>
<evidence type="ECO:0000313" key="7">
    <source>
        <dbReference type="EMBL" id="AJF06829.1"/>
    </source>
</evidence>
<name>A0A0B5FQ87_9BACT</name>
<reference evidence="7 8" key="1">
    <citation type="journal article" date="2015" name="Genome Announc.">
        <title>Genomes of Geoalkalibacter ferrihydriticus Z-0531T and Geoalkalibacter subterraneus Red1T, Two Haloalkaliphilic Metal-Reducing Deltaproteobacteria.</title>
        <authorList>
            <person name="Badalamenti J.P."/>
            <person name="Krajmalnik-Brown R."/>
            <person name="Torres C.I."/>
            <person name="Bond D.R."/>
        </authorList>
    </citation>
    <scope>NUCLEOTIDE SEQUENCE [LARGE SCALE GENOMIC DNA]</scope>
    <source>
        <strain evidence="7 8">Red1</strain>
    </source>
</reference>
<evidence type="ECO:0000256" key="4">
    <source>
        <dbReference type="ARBA" id="ARBA00022691"/>
    </source>
</evidence>
<gene>
    <name evidence="7" type="ORF">GSUB_10075</name>
</gene>